<keyword evidence="7" id="KW-0723">Serine/threonine-protein kinase</keyword>
<keyword evidence="3 7" id="KW-0418">Kinase</keyword>
<dbReference type="GO" id="GO:0005524">
    <property type="term" value="F:ATP binding"/>
    <property type="evidence" value="ECO:0007669"/>
    <property type="project" value="UniProtKB-UniRule"/>
</dbReference>
<comment type="caution">
    <text evidence="7">The sequence shown here is derived from an EMBL/GenBank/DDBJ whole genome shotgun (WGS) entry which is preliminary data.</text>
</comment>
<dbReference type="SUPFAM" id="SSF52964">
    <property type="entry name" value="TolB, N-terminal domain"/>
    <property type="match status" value="1"/>
</dbReference>
<evidence type="ECO:0000256" key="3">
    <source>
        <dbReference type="ARBA" id="ARBA00022777"/>
    </source>
</evidence>
<feature type="binding site" evidence="5">
    <location>
        <position position="70"/>
    </location>
    <ligand>
        <name>ATP</name>
        <dbReference type="ChEBI" id="CHEBI:30616"/>
    </ligand>
</feature>
<dbReference type="InterPro" id="IPR000719">
    <property type="entry name" value="Prot_kinase_dom"/>
</dbReference>
<protein>
    <submittedName>
        <fullName evidence="7">Serine/threonine protein kinase</fullName>
    </submittedName>
</protein>
<dbReference type="SMART" id="SM00220">
    <property type="entry name" value="S_TKc"/>
    <property type="match status" value="1"/>
</dbReference>
<name>A0A4Q0T0I5_9BACT</name>
<dbReference type="PANTHER" id="PTHR43289:SF30">
    <property type="entry name" value="NON-SPECIFIC SERINE_THREONINE PROTEIN KINASE"/>
    <property type="match status" value="1"/>
</dbReference>
<evidence type="ECO:0000256" key="1">
    <source>
        <dbReference type="ARBA" id="ARBA00022679"/>
    </source>
</evidence>
<dbReference type="PROSITE" id="PS00107">
    <property type="entry name" value="PROTEIN_KINASE_ATP"/>
    <property type="match status" value="1"/>
</dbReference>
<dbReference type="EMBL" id="RDSM01000002">
    <property type="protein sequence ID" value="RXH56697.1"/>
    <property type="molecule type" value="Genomic_DNA"/>
</dbReference>
<dbReference type="InterPro" id="IPR011009">
    <property type="entry name" value="Kinase-like_dom_sf"/>
</dbReference>
<dbReference type="CDD" id="cd14014">
    <property type="entry name" value="STKc_PknB_like"/>
    <property type="match status" value="1"/>
</dbReference>
<feature type="domain" description="Protein kinase" evidence="6">
    <location>
        <begin position="41"/>
        <end position="323"/>
    </location>
</feature>
<dbReference type="AlphaFoldDB" id="A0A4Q0T0I5"/>
<dbReference type="InterPro" id="IPR008271">
    <property type="entry name" value="Ser/Thr_kinase_AS"/>
</dbReference>
<reference evidence="7 8" key="1">
    <citation type="submission" date="2018-11" db="EMBL/GenBank/DDBJ databases">
        <authorList>
            <person name="Mardanov A.V."/>
            <person name="Ravin N.V."/>
            <person name="Dedysh S.N."/>
        </authorList>
    </citation>
    <scope>NUCLEOTIDE SEQUENCE [LARGE SCALE GENOMIC DNA]</scope>
    <source>
        <strain evidence="7 8">AF10</strain>
    </source>
</reference>
<dbReference type="PANTHER" id="PTHR43289">
    <property type="entry name" value="MITOGEN-ACTIVATED PROTEIN KINASE KINASE KINASE 20-RELATED"/>
    <property type="match status" value="1"/>
</dbReference>
<dbReference type="GO" id="GO:0004674">
    <property type="term" value="F:protein serine/threonine kinase activity"/>
    <property type="evidence" value="ECO:0007669"/>
    <property type="project" value="UniProtKB-KW"/>
</dbReference>
<keyword evidence="4 5" id="KW-0067">ATP-binding</keyword>
<proteinExistence type="predicted"/>
<evidence type="ECO:0000313" key="8">
    <source>
        <dbReference type="Proteomes" id="UP000289437"/>
    </source>
</evidence>
<dbReference type="PROSITE" id="PS50011">
    <property type="entry name" value="PROTEIN_KINASE_DOM"/>
    <property type="match status" value="1"/>
</dbReference>
<dbReference type="Pfam" id="PF00069">
    <property type="entry name" value="Pkinase"/>
    <property type="match status" value="1"/>
</dbReference>
<dbReference type="PROSITE" id="PS00108">
    <property type="entry name" value="PROTEIN_KINASE_ST"/>
    <property type="match status" value="1"/>
</dbReference>
<evidence type="ECO:0000256" key="4">
    <source>
        <dbReference type="ARBA" id="ARBA00022840"/>
    </source>
</evidence>
<sequence length="842" mass="92618">MLADRKAGHFLEEPLSSTSDLDIFGSPEEAFMPHEVLCGRFEILSLLGEGGMGQVYEALDLELKESVAIKTIRGDIVGIPGTLERFKREVFATRKVTHPNVCRTFDIERHTTMRGNVPHTITFLTMELLRGQTLAERLRLSESLELDDVRVMAKQLADALQAAHQAGIIHCDLKPANVFLTIGNFGPRAVVTDFGIARLIQQTDDGDLVARRAPERTLQFTATARAGTPRYMAPEQQGCGACTPASDLYSLGLLLFEALTGELPSRHQDLACQIDLWLQARSGLAACKAEANAHSMWRALLTGCLQKEPEKRFNDASQVLQLLEAREERYSPSTEWTGWRRGRFWMLVASMMALLAVAATVGRTWTLGTANVGRKPSVAVLAFANIPGDTASQSVSNVVVADLTSELAQVNGLRVPSQSLILNSDTAAHFAETGRRLRVDTLLQGSLERVADGFVEKVELIDTQTGAQLWSRNYHRAQAELGTLQQDIAEEVAFRLRSHGGAGSTAAAVHVMPPAAKAMYDRGQEALAEHTRAGFEKAIVAFQQTIDADPQSAAAYAAQADVYIKMASNFNRPEAPLTLLANAEKAARRALQVNSNSAPAYCSLAQIELLRDYEWDAAEENFKRALELDPTYLRGHMLYATLLLTAEGRFAEARAQFAYASSNFPKKLDTALLEVTGAYYARQFQTSLEQGHQIREHAPTHEATAEIMALDYIAEGRPKEAMALLYSLPPATGDAQASRIALLGLVYAQQGRRDKARGVLRQIESSITAGSEQNLQIASLAAAVGDSSKAMKYLERAYTRRQMSLLFVEVDPLMDPLRSNARFHNFLTKLHRNQPVRLTNTR</sequence>
<dbReference type="Gene3D" id="3.30.200.20">
    <property type="entry name" value="Phosphorylase Kinase, domain 1"/>
    <property type="match status" value="1"/>
</dbReference>
<keyword evidence="1" id="KW-0808">Transferase</keyword>
<evidence type="ECO:0000313" key="7">
    <source>
        <dbReference type="EMBL" id="RXH56697.1"/>
    </source>
</evidence>
<dbReference type="Gene3D" id="1.10.510.10">
    <property type="entry name" value="Transferase(Phosphotransferase) domain 1"/>
    <property type="match status" value="1"/>
</dbReference>
<keyword evidence="8" id="KW-1185">Reference proteome</keyword>
<evidence type="ECO:0000259" key="6">
    <source>
        <dbReference type="PROSITE" id="PS50011"/>
    </source>
</evidence>
<reference evidence="8" key="2">
    <citation type="submission" date="2019-02" db="EMBL/GenBank/DDBJ databases">
        <title>Granulicella sibirica sp. nov., a psychrotolerant acidobacterium isolated from an organic soil layer in forested tundra, West Siberia.</title>
        <authorList>
            <person name="Oshkin I.Y."/>
            <person name="Kulichevskaya I.S."/>
            <person name="Rijpstra W.I.C."/>
            <person name="Sinninghe Damste J.S."/>
            <person name="Rakitin A.L."/>
            <person name="Ravin N.V."/>
            <person name="Dedysh S.N."/>
        </authorList>
    </citation>
    <scope>NUCLEOTIDE SEQUENCE [LARGE SCALE GENOMIC DNA]</scope>
    <source>
        <strain evidence="8">AF10</strain>
    </source>
</reference>
<evidence type="ECO:0000256" key="2">
    <source>
        <dbReference type="ARBA" id="ARBA00022741"/>
    </source>
</evidence>
<dbReference type="SMART" id="SM00028">
    <property type="entry name" value="TPR"/>
    <property type="match status" value="3"/>
</dbReference>
<dbReference type="InterPro" id="IPR019734">
    <property type="entry name" value="TPR_rpt"/>
</dbReference>
<dbReference type="InterPro" id="IPR011990">
    <property type="entry name" value="TPR-like_helical_dom_sf"/>
</dbReference>
<dbReference type="Gene3D" id="3.40.50.10070">
    <property type="entry name" value="TolB, N-terminal domain"/>
    <property type="match status" value="1"/>
</dbReference>
<dbReference type="Gene3D" id="1.25.40.10">
    <property type="entry name" value="Tetratricopeptide repeat domain"/>
    <property type="match status" value="2"/>
</dbReference>
<keyword evidence="2 5" id="KW-0547">Nucleotide-binding</keyword>
<gene>
    <name evidence="7" type="ORF">GRAN_3554</name>
</gene>
<organism evidence="7 8">
    <name type="scientific">Granulicella sibirica</name>
    <dbReference type="NCBI Taxonomy" id="2479048"/>
    <lineage>
        <taxon>Bacteria</taxon>
        <taxon>Pseudomonadati</taxon>
        <taxon>Acidobacteriota</taxon>
        <taxon>Terriglobia</taxon>
        <taxon>Terriglobales</taxon>
        <taxon>Acidobacteriaceae</taxon>
        <taxon>Granulicella</taxon>
    </lineage>
</organism>
<dbReference type="Proteomes" id="UP000289437">
    <property type="component" value="Unassembled WGS sequence"/>
</dbReference>
<dbReference type="InterPro" id="IPR017441">
    <property type="entry name" value="Protein_kinase_ATP_BS"/>
</dbReference>
<dbReference type="SUPFAM" id="SSF48452">
    <property type="entry name" value="TPR-like"/>
    <property type="match status" value="1"/>
</dbReference>
<evidence type="ECO:0000256" key="5">
    <source>
        <dbReference type="PROSITE-ProRule" id="PRU10141"/>
    </source>
</evidence>
<accession>A0A4Q0T0I5</accession>
<dbReference type="SUPFAM" id="SSF56112">
    <property type="entry name" value="Protein kinase-like (PK-like)"/>
    <property type="match status" value="1"/>
</dbReference>